<feature type="transmembrane region" description="Helical" evidence="6">
    <location>
        <begin position="379"/>
        <end position="398"/>
    </location>
</feature>
<reference evidence="8" key="1">
    <citation type="journal article" date="2011" name="Stand. Genomic Sci.">
        <title>Genome sequence of the filamentous, gliding Thiothrix nivea neotype strain (JP2(T)).</title>
        <authorList>
            <person name="Lapidus A."/>
            <person name="Nolan M."/>
            <person name="Lucas S."/>
            <person name="Glavina Del Rio T."/>
            <person name="Tice H."/>
            <person name="Cheng J.F."/>
            <person name="Tapia R."/>
            <person name="Han C."/>
            <person name="Goodwin L."/>
            <person name="Pitluck S."/>
            <person name="Liolios K."/>
            <person name="Pagani I."/>
            <person name="Ivanova N."/>
            <person name="Huntemann M."/>
            <person name="Mavromatis K."/>
            <person name="Mikhailova N."/>
            <person name="Pati A."/>
            <person name="Chen A."/>
            <person name="Palaniappan K."/>
            <person name="Land M."/>
            <person name="Brambilla E.M."/>
            <person name="Rohde M."/>
            <person name="Abt B."/>
            <person name="Verbarg S."/>
            <person name="Goker M."/>
            <person name="Bristow J."/>
            <person name="Eisen J.A."/>
            <person name="Markowitz V."/>
            <person name="Hugenholtz P."/>
            <person name="Kyrpides N.C."/>
            <person name="Klenk H.P."/>
            <person name="Woyke T."/>
        </authorList>
    </citation>
    <scope>NUCLEOTIDE SEQUENCE [LARGE SCALE GENOMIC DNA]</scope>
    <source>
        <strain evidence="8">ATCC 35100 / DSM 5205 / JP2</strain>
    </source>
</reference>
<dbReference type="EMBL" id="JH651384">
    <property type="protein sequence ID" value="EIJ36605.1"/>
    <property type="molecule type" value="Genomic_DNA"/>
</dbReference>
<evidence type="ECO:0000256" key="3">
    <source>
        <dbReference type="ARBA" id="ARBA00022692"/>
    </source>
</evidence>
<evidence type="ECO:0000256" key="1">
    <source>
        <dbReference type="ARBA" id="ARBA00004651"/>
    </source>
</evidence>
<feature type="transmembrane region" description="Helical" evidence="6">
    <location>
        <begin position="318"/>
        <end position="341"/>
    </location>
</feature>
<name>A0A656HNI7_THINJ</name>
<keyword evidence="4 6" id="KW-1133">Transmembrane helix</keyword>
<protein>
    <submittedName>
        <fullName evidence="7">Polysaccharide biosynthesis protein</fullName>
    </submittedName>
</protein>
<evidence type="ECO:0000256" key="4">
    <source>
        <dbReference type="ARBA" id="ARBA00022989"/>
    </source>
</evidence>
<accession>A0A656HNI7</accession>
<dbReference type="InterPro" id="IPR050833">
    <property type="entry name" value="Poly_Biosynth_Transport"/>
</dbReference>
<gene>
    <name evidence="7" type="ORF">Thini_4113</name>
</gene>
<evidence type="ECO:0000256" key="5">
    <source>
        <dbReference type="ARBA" id="ARBA00023136"/>
    </source>
</evidence>
<feature type="transmembrane region" description="Helical" evidence="6">
    <location>
        <begin position="436"/>
        <end position="457"/>
    </location>
</feature>
<feature type="transmembrane region" description="Helical" evidence="6">
    <location>
        <begin position="39"/>
        <end position="61"/>
    </location>
</feature>
<feature type="transmembrane region" description="Helical" evidence="6">
    <location>
        <begin position="7"/>
        <end position="27"/>
    </location>
</feature>
<dbReference type="AlphaFoldDB" id="A0A656HNI7"/>
<dbReference type="Pfam" id="PF13440">
    <property type="entry name" value="Polysacc_synt_3"/>
    <property type="match status" value="1"/>
</dbReference>
<feature type="transmembrane region" description="Helical" evidence="6">
    <location>
        <begin position="410"/>
        <end position="430"/>
    </location>
</feature>
<evidence type="ECO:0000256" key="2">
    <source>
        <dbReference type="ARBA" id="ARBA00022475"/>
    </source>
</evidence>
<feature type="transmembrane region" description="Helical" evidence="6">
    <location>
        <begin position="353"/>
        <end position="373"/>
    </location>
</feature>
<sequence length="481" mass="52588">MIIRHSLLYLLARGLPGLINFVALALYTRLLSPQEYGQYSLVLALVSFLQMLLFGWLNLGVLRFLPRFANRQAVFFSTILAAYGIIALFGLGACLLGWLFIPSPVVAQLVLASGLLLAAWAFFELNLQLQNSQLNPYRYGGMMLGKTLLALGIGGSLAWATHSAAGILWGLFLGNLLPLLVLCRREWQHFHWRWVDKSILRQMLAYGRPLTASALLNEVINSSDRLLLAWLDGVDSAGQYAVAYDLPRFTLVMLMMSINLAIYPMLVNALEKHGMAAAREHSRQHALLLSGIALPAAAGLVMITPNLAALLIGAEFRATVLALTPLIAAAILLAGFKSYFFDLAFQLGKHTQSQVWILLVAAGSNLLLNLLLIPHHGMFGAAWATFAAYAAGLLLSAWQGRHWFPLPLPGKALAGIVLATLGMSLALYPLHGKTGLGWLVLQLSTGCLAYAALLLMLDTGSIRAHLQRYFPFIQRSQQLKP</sequence>
<dbReference type="Proteomes" id="UP000005317">
    <property type="component" value="Unassembled WGS sequence"/>
</dbReference>
<comment type="subcellular location">
    <subcellularLocation>
        <location evidence="1">Cell membrane</location>
        <topology evidence="1">Multi-pass membrane protein</topology>
    </subcellularLocation>
</comment>
<feature type="transmembrane region" description="Helical" evidence="6">
    <location>
        <begin position="73"/>
        <end position="100"/>
    </location>
</feature>
<evidence type="ECO:0000256" key="6">
    <source>
        <dbReference type="SAM" id="Phobius"/>
    </source>
</evidence>
<keyword evidence="5 6" id="KW-0472">Membrane</keyword>
<dbReference type="PANTHER" id="PTHR30250">
    <property type="entry name" value="PST FAMILY PREDICTED COLANIC ACID TRANSPORTER"/>
    <property type="match status" value="1"/>
</dbReference>
<feature type="transmembrane region" description="Helical" evidence="6">
    <location>
        <begin position="249"/>
        <end position="266"/>
    </location>
</feature>
<dbReference type="OrthoDB" id="5906224at2"/>
<evidence type="ECO:0000313" key="7">
    <source>
        <dbReference type="EMBL" id="EIJ36605.1"/>
    </source>
</evidence>
<dbReference type="PANTHER" id="PTHR30250:SF11">
    <property type="entry name" value="O-ANTIGEN TRANSPORTER-RELATED"/>
    <property type="match status" value="1"/>
</dbReference>
<proteinExistence type="predicted"/>
<feature type="transmembrane region" description="Helical" evidence="6">
    <location>
        <begin position="287"/>
        <end position="312"/>
    </location>
</feature>
<dbReference type="RefSeq" id="WP_002710474.1">
    <property type="nucleotide sequence ID" value="NZ_JH651384.1"/>
</dbReference>
<evidence type="ECO:0000313" key="8">
    <source>
        <dbReference type="Proteomes" id="UP000005317"/>
    </source>
</evidence>
<dbReference type="GO" id="GO:0005886">
    <property type="term" value="C:plasma membrane"/>
    <property type="evidence" value="ECO:0007669"/>
    <property type="project" value="UniProtKB-SubCell"/>
</dbReference>
<keyword evidence="8" id="KW-1185">Reference proteome</keyword>
<keyword evidence="2" id="KW-1003">Cell membrane</keyword>
<feature type="transmembrane region" description="Helical" evidence="6">
    <location>
        <begin position="139"/>
        <end position="160"/>
    </location>
</feature>
<keyword evidence="3 6" id="KW-0812">Transmembrane</keyword>
<organism evidence="7 8">
    <name type="scientific">Thiothrix nivea (strain ATCC 35100 / DSM 5205 / JP2)</name>
    <dbReference type="NCBI Taxonomy" id="870187"/>
    <lineage>
        <taxon>Bacteria</taxon>
        <taxon>Pseudomonadati</taxon>
        <taxon>Pseudomonadota</taxon>
        <taxon>Gammaproteobacteria</taxon>
        <taxon>Thiotrichales</taxon>
        <taxon>Thiotrichaceae</taxon>
        <taxon>Thiothrix</taxon>
    </lineage>
</organism>
<feature type="transmembrane region" description="Helical" evidence="6">
    <location>
        <begin position="106"/>
        <end position="127"/>
    </location>
</feature>